<dbReference type="PROSITE" id="PS00922">
    <property type="entry name" value="TRANSGLYCOSYLASE"/>
    <property type="match status" value="1"/>
</dbReference>
<dbReference type="Proteomes" id="UP001626536">
    <property type="component" value="Chromosome"/>
</dbReference>
<evidence type="ECO:0000256" key="3">
    <source>
        <dbReference type="ARBA" id="ARBA00022729"/>
    </source>
</evidence>
<keyword evidence="6" id="KW-1185">Reference proteome</keyword>
<protein>
    <submittedName>
        <fullName evidence="5">Lytic transglycosylase domain-containing protein</fullName>
    </submittedName>
</protein>
<dbReference type="EMBL" id="CP136862">
    <property type="protein sequence ID" value="WOJ89754.1"/>
    <property type="molecule type" value="Genomic_DNA"/>
</dbReference>
<accession>A0ABZ0HR35</accession>
<evidence type="ECO:0000313" key="6">
    <source>
        <dbReference type="Proteomes" id="UP001626536"/>
    </source>
</evidence>
<comment type="similarity">
    <text evidence="2">Belongs to the virb1 family.</text>
</comment>
<dbReference type="InterPro" id="IPR023346">
    <property type="entry name" value="Lysozyme-like_dom_sf"/>
</dbReference>
<reference evidence="5 6" key="1">
    <citation type="submission" date="2023-10" db="EMBL/GenBank/DDBJ databases">
        <title>Novel methanotroph of the genus Methylocapsa from a subarctic wetland.</title>
        <authorList>
            <person name="Belova S.E."/>
            <person name="Oshkin I.Y."/>
            <person name="Miroshnikov K."/>
            <person name="Dedysh S.N."/>
        </authorList>
    </citation>
    <scope>NUCLEOTIDE SEQUENCE [LARGE SCALE GENOMIC DNA]</scope>
    <source>
        <strain evidence="5 6">RX1</strain>
    </source>
</reference>
<evidence type="ECO:0000313" key="5">
    <source>
        <dbReference type="EMBL" id="WOJ89754.1"/>
    </source>
</evidence>
<dbReference type="InterPro" id="IPR008258">
    <property type="entry name" value="Transglycosylase_SLT_dom_1"/>
</dbReference>
<sequence length="731" mass="79177">MLKRQSTFRLTAGICASALFGLAGAWIEKRGAGLDLFGFPDDAQTLASLDPRFIPPDVPFLREGDLQDDEDAGASPGSREFARGGLEAVGHELSPVVAQQLGVDLTGLVEAINFYKAGALASGDNAAKAAKDKTVQTALEWVALRTFPREAGFERIQAFTNAHPTWPALGWLHKRSEEALYGDRKSAALIKTFFDRERPETPAGKLALARVLTDEGQTAEAAALVREVWREADINMALETKIKTDFAPYLSKADHKYRADRLLYKEQTAGAFRAAALAGADEMALAKARAAVSAEAASDKLLGAVPTPLRADPGFMFAQIQKLRRAEKIREAVDVMLAAPRDPSLIVNGDEWWVERRLLARKLLDQDDAKTAYKLCAEHSATSHEAKIEAEFHAGWIALRFLNDPAGAAVHFATLAKLAETPMSRARAAYWQGRAAEASGAEDAIATAHSFYGQAAAHPATYYGQLARGRLGLTTLPIRTLENEATGEEREDSVKVIELLYAIGEKNLATALAIEAMRHLGDERQVAALASVVARQQDAHVSLTVGKVASQRGIAIDTLAFPDYGVPPFQPLQNSADPSIIYSIARQESAFDPNAVSSAGAKGLMQMISSTARRTADHAGVAFNENRLLSDAAFNAQLAAAHLGELLAEQRGSYILTFAAYNAGGKRVKQWIDAYGDPRKPGVDPIDWVERIPITETRNYVQRVIENLGVYRVRFGQRAPGGDAQKSQAKL</sequence>
<evidence type="ECO:0000256" key="1">
    <source>
        <dbReference type="ARBA" id="ARBA00007734"/>
    </source>
</evidence>
<evidence type="ECO:0000256" key="2">
    <source>
        <dbReference type="ARBA" id="ARBA00009387"/>
    </source>
</evidence>
<dbReference type="InterPro" id="IPR008939">
    <property type="entry name" value="Lytic_TGlycosylase_superhlx_U"/>
</dbReference>
<evidence type="ECO:0000259" key="4">
    <source>
        <dbReference type="Pfam" id="PF01464"/>
    </source>
</evidence>
<feature type="domain" description="Transglycosylase SLT" evidence="4">
    <location>
        <begin position="573"/>
        <end position="677"/>
    </location>
</feature>
<dbReference type="Gene3D" id="1.10.530.10">
    <property type="match status" value="1"/>
</dbReference>
<dbReference type="InterPro" id="IPR000189">
    <property type="entry name" value="Transglyc_AS"/>
</dbReference>
<organism evidence="5 6">
    <name type="scientific">Methylocapsa polymorpha</name>
    <dbReference type="NCBI Taxonomy" id="3080828"/>
    <lineage>
        <taxon>Bacteria</taxon>
        <taxon>Pseudomonadati</taxon>
        <taxon>Pseudomonadota</taxon>
        <taxon>Alphaproteobacteria</taxon>
        <taxon>Hyphomicrobiales</taxon>
        <taxon>Beijerinckiaceae</taxon>
        <taxon>Methylocapsa</taxon>
    </lineage>
</organism>
<dbReference type="PANTHER" id="PTHR37423">
    <property type="entry name" value="SOLUBLE LYTIC MUREIN TRANSGLYCOSYLASE-RELATED"/>
    <property type="match status" value="1"/>
</dbReference>
<keyword evidence="3" id="KW-0732">Signal</keyword>
<dbReference type="CDD" id="cd13401">
    <property type="entry name" value="Slt70-like"/>
    <property type="match status" value="1"/>
</dbReference>
<comment type="similarity">
    <text evidence="1">Belongs to the transglycosylase Slt family.</text>
</comment>
<dbReference type="RefSeq" id="WP_407339200.1">
    <property type="nucleotide sequence ID" value="NZ_CP136862.1"/>
</dbReference>
<dbReference type="Pfam" id="PF01464">
    <property type="entry name" value="SLT"/>
    <property type="match status" value="1"/>
</dbReference>
<dbReference type="SUPFAM" id="SSF48435">
    <property type="entry name" value="Bacterial muramidases"/>
    <property type="match status" value="1"/>
</dbReference>
<name>A0ABZ0HR35_9HYPH</name>
<dbReference type="SUPFAM" id="SSF53955">
    <property type="entry name" value="Lysozyme-like"/>
    <property type="match status" value="1"/>
</dbReference>
<dbReference type="PANTHER" id="PTHR37423:SF2">
    <property type="entry name" value="MEMBRANE-BOUND LYTIC MUREIN TRANSGLYCOSYLASE C"/>
    <property type="match status" value="1"/>
</dbReference>
<proteinExistence type="inferred from homology"/>
<dbReference type="Gene3D" id="1.25.20.10">
    <property type="entry name" value="Bacterial muramidases"/>
    <property type="match status" value="1"/>
</dbReference>
<gene>
    <name evidence="5" type="ORF">RZS28_00090</name>
</gene>